<sequence length="423" mass="44332">MSSPEPSSPSVEPSQPTSQEPTSEPPTSNPPEPTTTSPEPSQPPTSNPPTSEPPPSSNPPDPPSTSNPPPPSSDPTSSPPTVDTSSTNPTPSNPAPNPSSTVAPPPASSNRPTVLPSLILPGGTTQLTSGVLITTTDANGNTITTAPSVLTTGILKTDASGRVYTVTAIVHNTASINGSSSRGGGSDFFQNTGAVAGVFVVVGLVVAAGIGAFTFFTLRRRRRQRLDRDVAAAAVAAAAAQQPRFDDDDDHSPAMTQYGAYYASNTSHDFENSTPQSTRGYDYEAAGGYDPYAANLVDVSNLPGDTNYHNAGTTYPPNGQYYVDPNGNGAPDFSRGGADYHHSYGDPQYDVAHVYAGHDETLPTVPEHQEDQYRMSYYNYPDDAAYNYNEFDEAPPAASLERQQSVGSVNSGAVHRDLTVTNV</sequence>
<feature type="compositionally biased region" description="Pro residues" evidence="1">
    <location>
        <begin position="23"/>
        <end position="33"/>
    </location>
</feature>
<keyword evidence="2" id="KW-1133">Transmembrane helix</keyword>
<feature type="transmembrane region" description="Helical" evidence="2">
    <location>
        <begin position="194"/>
        <end position="218"/>
    </location>
</feature>
<feature type="compositionally biased region" description="Pro residues" evidence="1">
    <location>
        <begin position="40"/>
        <end position="73"/>
    </location>
</feature>
<evidence type="ECO:0000313" key="4">
    <source>
        <dbReference type="Proteomes" id="UP001233271"/>
    </source>
</evidence>
<feature type="compositionally biased region" description="Low complexity" evidence="1">
    <location>
        <begin position="74"/>
        <end position="90"/>
    </location>
</feature>
<protein>
    <submittedName>
        <fullName evidence="3">Uncharacterized protein</fullName>
    </submittedName>
</protein>
<dbReference type="KEGG" id="ccac:CcaHIS019_0411660"/>
<feature type="compositionally biased region" description="Basic and acidic residues" evidence="1">
    <location>
        <begin position="414"/>
        <end position="423"/>
    </location>
</feature>
<evidence type="ECO:0000256" key="1">
    <source>
        <dbReference type="SAM" id="MobiDB-lite"/>
    </source>
</evidence>
<gene>
    <name evidence="3" type="ORF">CcaverHIS019_0411660</name>
</gene>
<evidence type="ECO:0000313" key="3">
    <source>
        <dbReference type="EMBL" id="BEI92346.1"/>
    </source>
</evidence>
<name>A0AA48L5G3_9TREE</name>
<keyword evidence="4" id="KW-1185">Reference proteome</keyword>
<evidence type="ECO:0000256" key="2">
    <source>
        <dbReference type="SAM" id="Phobius"/>
    </source>
</evidence>
<keyword evidence="2" id="KW-0472">Membrane</keyword>
<feature type="region of interest" description="Disordered" evidence="1">
    <location>
        <begin position="1"/>
        <end position="121"/>
    </location>
</feature>
<feature type="region of interest" description="Disordered" evidence="1">
    <location>
        <begin position="404"/>
        <end position="423"/>
    </location>
</feature>
<accession>A0AA48L5G3</accession>
<dbReference type="EMBL" id="AP028215">
    <property type="protein sequence ID" value="BEI92346.1"/>
    <property type="molecule type" value="Genomic_DNA"/>
</dbReference>
<keyword evidence="2" id="KW-0812">Transmembrane</keyword>
<dbReference type="Proteomes" id="UP001233271">
    <property type="component" value="Chromosome 4"/>
</dbReference>
<proteinExistence type="predicted"/>
<reference evidence="3" key="1">
    <citation type="journal article" date="2023" name="BMC Genomics">
        <title>Chromosome-level genome assemblies of Cutaneotrichosporon spp. (Trichosporonales, Basidiomycota) reveal imbalanced evolution between nucleotide sequences and chromosome synteny.</title>
        <authorList>
            <person name="Kobayashi Y."/>
            <person name="Kayamori A."/>
            <person name="Aoki K."/>
            <person name="Shiwa Y."/>
            <person name="Matsutani M."/>
            <person name="Fujita N."/>
            <person name="Sugita T."/>
            <person name="Iwasaki W."/>
            <person name="Tanaka N."/>
            <person name="Takashima M."/>
        </authorList>
    </citation>
    <scope>NUCLEOTIDE SEQUENCE</scope>
    <source>
        <strain evidence="3">HIS019</strain>
    </source>
</reference>
<dbReference type="AlphaFoldDB" id="A0AA48L5G3"/>
<dbReference type="GeneID" id="85496216"/>
<dbReference type="RefSeq" id="XP_060457611.1">
    <property type="nucleotide sequence ID" value="XM_060601082.1"/>
</dbReference>
<organism evidence="3 4">
    <name type="scientific">Cutaneotrichosporon cavernicola</name>
    <dbReference type="NCBI Taxonomy" id="279322"/>
    <lineage>
        <taxon>Eukaryota</taxon>
        <taxon>Fungi</taxon>
        <taxon>Dikarya</taxon>
        <taxon>Basidiomycota</taxon>
        <taxon>Agaricomycotina</taxon>
        <taxon>Tremellomycetes</taxon>
        <taxon>Trichosporonales</taxon>
        <taxon>Trichosporonaceae</taxon>
        <taxon>Cutaneotrichosporon</taxon>
    </lineage>
</organism>
<feature type="compositionally biased region" description="Pro residues" evidence="1">
    <location>
        <begin position="91"/>
        <end position="107"/>
    </location>
</feature>
<feature type="compositionally biased region" description="Low complexity" evidence="1">
    <location>
        <begin position="1"/>
        <end position="22"/>
    </location>
</feature>